<dbReference type="InterPro" id="IPR002893">
    <property type="entry name" value="Znf_MYND"/>
</dbReference>
<dbReference type="PROSITE" id="PS50865">
    <property type="entry name" value="ZF_MYND_2"/>
    <property type="match status" value="1"/>
</dbReference>
<keyword evidence="7" id="KW-1185">Reference proteome</keyword>
<dbReference type="OrthoDB" id="341421at2759"/>
<gene>
    <name evidence="6" type="ORF">SCHPADRAFT_288401</name>
</gene>
<dbReference type="PROSITE" id="PS01360">
    <property type="entry name" value="ZF_MYND_1"/>
    <property type="match status" value="1"/>
</dbReference>
<sequence>MHVYLPLQRFERCFKCEKKEELRLCSRCGEATYCSQACQKSDWDVHKLNCGKTDIIDLSKFYPILACLAESSHVFKEKPVHPALLHKVINDANPGVLPCELPDGLSPAKLLILGGERQLEARPNDKTWMPLAKTLKIEGKLIRRVVREGYALPIAMAICVALVRAIYTTTYSKDGGKRVRLRYGSSPIADFGICTGSAIVKSQDRLAYWLPSGEILPGQDPSQHYWIYFTTTRGEEITVDLAMFTFNVCTVVPTFGYGPLEMSAPTPFAPVFFRDREIRKNSPELYNERGRLSILRNATVLSMFDDPKCVSEGGFYSEFALNKLVSVAEQFAGHSFSDAEVEMLKLSAVRHSSLLSKEIQTENWKRYPKEVMLAIEQDPGQCDNLEKKGTAWAKTMQKWKRAYRKTNASTKQ</sequence>
<dbReference type="EMBL" id="KQ085936">
    <property type="protein sequence ID" value="KLO14993.1"/>
    <property type="molecule type" value="Genomic_DNA"/>
</dbReference>
<organism evidence="6 7">
    <name type="scientific">Schizopora paradoxa</name>
    <dbReference type="NCBI Taxonomy" id="27342"/>
    <lineage>
        <taxon>Eukaryota</taxon>
        <taxon>Fungi</taxon>
        <taxon>Dikarya</taxon>
        <taxon>Basidiomycota</taxon>
        <taxon>Agaricomycotina</taxon>
        <taxon>Agaricomycetes</taxon>
        <taxon>Hymenochaetales</taxon>
        <taxon>Schizoporaceae</taxon>
        <taxon>Schizopora</taxon>
    </lineage>
</organism>
<evidence type="ECO:0000259" key="5">
    <source>
        <dbReference type="PROSITE" id="PS50865"/>
    </source>
</evidence>
<keyword evidence="3" id="KW-0862">Zinc</keyword>
<dbReference type="SUPFAM" id="SSF144232">
    <property type="entry name" value="HIT/MYND zinc finger-like"/>
    <property type="match status" value="1"/>
</dbReference>
<evidence type="ECO:0000256" key="4">
    <source>
        <dbReference type="PROSITE-ProRule" id="PRU00134"/>
    </source>
</evidence>
<evidence type="ECO:0000313" key="6">
    <source>
        <dbReference type="EMBL" id="KLO14993.1"/>
    </source>
</evidence>
<dbReference type="STRING" id="27342.A0A0H2RZT9"/>
<name>A0A0H2RZT9_9AGAM</name>
<protein>
    <recommendedName>
        <fullName evidence="5">MYND-type domain-containing protein</fullName>
    </recommendedName>
</protein>
<evidence type="ECO:0000256" key="2">
    <source>
        <dbReference type="ARBA" id="ARBA00022771"/>
    </source>
</evidence>
<evidence type="ECO:0000313" key="7">
    <source>
        <dbReference type="Proteomes" id="UP000053477"/>
    </source>
</evidence>
<evidence type="ECO:0000256" key="3">
    <source>
        <dbReference type="ARBA" id="ARBA00022833"/>
    </source>
</evidence>
<dbReference type="Gene3D" id="6.10.140.2220">
    <property type="match status" value="1"/>
</dbReference>
<dbReference type="Pfam" id="PF01753">
    <property type="entry name" value="zf-MYND"/>
    <property type="match status" value="1"/>
</dbReference>
<dbReference type="Proteomes" id="UP000053477">
    <property type="component" value="Unassembled WGS sequence"/>
</dbReference>
<evidence type="ECO:0000256" key="1">
    <source>
        <dbReference type="ARBA" id="ARBA00022723"/>
    </source>
</evidence>
<dbReference type="GO" id="GO:0008270">
    <property type="term" value="F:zinc ion binding"/>
    <property type="evidence" value="ECO:0007669"/>
    <property type="project" value="UniProtKB-KW"/>
</dbReference>
<reference evidence="6 7" key="1">
    <citation type="submission" date="2015-04" db="EMBL/GenBank/DDBJ databases">
        <title>Complete genome sequence of Schizopora paradoxa KUC8140, a cosmopolitan wood degrader in East Asia.</title>
        <authorList>
            <consortium name="DOE Joint Genome Institute"/>
            <person name="Min B."/>
            <person name="Park H."/>
            <person name="Jang Y."/>
            <person name="Kim J.-J."/>
            <person name="Kim K.H."/>
            <person name="Pangilinan J."/>
            <person name="Lipzen A."/>
            <person name="Riley R."/>
            <person name="Grigoriev I.V."/>
            <person name="Spatafora J.W."/>
            <person name="Choi I.-G."/>
        </authorList>
    </citation>
    <scope>NUCLEOTIDE SEQUENCE [LARGE SCALE GENOMIC DNA]</scope>
    <source>
        <strain evidence="6 7">KUC8140</strain>
    </source>
</reference>
<proteinExistence type="predicted"/>
<keyword evidence="1" id="KW-0479">Metal-binding</keyword>
<feature type="domain" description="MYND-type" evidence="5">
    <location>
        <begin position="13"/>
        <end position="50"/>
    </location>
</feature>
<dbReference type="InParanoid" id="A0A0H2RZT9"/>
<dbReference type="AlphaFoldDB" id="A0A0H2RZT9"/>
<accession>A0A0H2RZT9</accession>
<keyword evidence="2 4" id="KW-0863">Zinc-finger</keyword>